<dbReference type="RefSeq" id="WP_345192869.1">
    <property type="nucleotide sequence ID" value="NZ_BAABFL010000013.1"/>
</dbReference>
<sequence>MSPLKPKTTTDVYNRMVADLEVIRDRETCKAEKLAAEIELKMREQAAATTEATKAVAVIDKFSELFGG</sequence>
<organism evidence="1 2">
    <name type="scientific">Kistimonas scapharcae</name>
    <dbReference type="NCBI Taxonomy" id="1036133"/>
    <lineage>
        <taxon>Bacteria</taxon>
        <taxon>Pseudomonadati</taxon>
        <taxon>Pseudomonadota</taxon>
        <taxon>Gammaproteobacteria</taxon>
        <taxon>Oceanospirillales</taxon>
        <taxon>Endozoicomonadaceae</taxon>
        <taxon>Kistimonas</taxon>
    </lineage>
</organism>
<accession>A0ABP8UWD3</accession>
<protein>
    <submittedName>
        <fullName evidence="1">Uncharacterized protein</fullName>
    </submittedName>
</protein>
<keyword evidence="2" id="KW-1185">Reference proteome</keyword>
<dbReference type="EMBL" id="BAABFL010000013">
    <property type="protein sequence ID" value="GAA4647902.1"/>
    <property type="molecule type" value="Genomic_DNA"/>
</dbReference>
<name>A0ABP8UWD3_9GAMM</name>
<dbReference type="Proteomes" id="UP001500604">
    <property type="component" value="Unassembled WGS sequence"/>
</dbReference>
<evidence type="ECO:0000313" key="2">
    <source>
        <dbReference type="Proteomes" id="UP001500604"/>
    </source>
</evidence>
<evidence type="ECO:0000313" key="1">
    <source>
        <dbReference type="EMBL" id="GAA4647902.1"/>
    </source>
</evidence>
<proteinExistence type="predicted"/>
<comment type="caution">
    <text evidence="1">The sequence shown here is derived from an EMBL/GenBank/DDBJ whole genome shotgun (WGS) entry which is preliminary data.</text>
</comment>
<gene>
    <name evidence="1" type="ORF">GCM10023116_01640</name>
</gene>
<reference evidence="2" key="1">
    <citation type="journal article" date="2019" name="Int. J. Syst. Evol. Microbiol.">
        <title>The Global Catalogue of Microorganisms (GCM) 10K type strain sequencing project: providing services to taxonomists for standard genome sequencing and annotation.</title>
        <authorList>
            <consortium name="The Broad Institute Genomics Platform"/>
            <consortium name="The Broad Institute Genome Sequencing Center for Infectious Disease"/>
            <person name="Wu L."/>
            <person name="Ma J."/>
        </authorList>
    </citation>
    <scope>NUCLEOTIDE SEQUENCE [LARGE SCALE GENOMIC DNA]</scope>
    <source>
        <strain evidence="2">JCM 17805</strain>
    </source>
</reference>